<reference evidence="5 6" key="1">
    <citation type="submission" date="2018-03" db="EMBL/GenBank/DDBJ databases">
        <title>First report of an OXA-48+CTX-M-M-producing Kluyvera ascorbata clone recovered from patients admitted in a University Hospital in Madrid, Spain.</title>
        <authorList>
            <person name="Hernandez-Garcia M."/>
            <person name="Leon-Sampedro R."/>
            <person name="Perez-Viso B."/>
            <person name="Morosini M.I."/>
            <person name="Lopez-Fresnena N."/>
            <person name="Coque T.M."/>
            <person name="Bonten M."/>
            <person name="Malhotra-Kumar S."/>
            <person name="Ruiz-Garbajosa P."/>
            <person name="Canton R."/>
        </authorList>
    </citation>
    <scope>NUCLEOTIDE SEQUENCE [LARGE SCALE GENOMIC DNA]</scope>
    <source>
        <strain evidence="5 6">KA2</strain>
    </source>
</reference>
<dbReference type="GO" id="GO:0000271">
    <property type="term" value="P:polysaccharide biosynthetic process"/>
    <property type="evidence" value="ECO:0007669"/>
    <property type="project" value="UniProtKB-KW"/>
</dbReference>
<evidence type="ECO:0000256" key="2">
    <source>
        <dbReference type="ARBA" id="ARBA00022679"/>
    </source>
</evidence>
<accession>A0A2T2Y491</accession>
<evidence type="ECO:0000313" key="6">
    <source>
        <dbReference type="Proteomes" id="UP000240892"/>
    </source>
</evidence>
<evidence type="ECO:0000256" key="1">
    <source>
        <dbReference type="ARBA" id="ARBA00007583"/>
    </source>
</evidence>
<protein>
    <submittedName>
        <fullName evidence="5">Capsule biosynthesis protein CapC</fullName>
    </submittedName>
</protein>
<dbReference type="Proteomes" id="UP000240892">
    <property type="component" value="Unassembled WGS sequence"/>
</dbReference>
<dbReference type="PANTHER" id="PTHR24045:SF0">
    <property type="entry name" value="N-ACETYLGLUCOSAMINE-1-PHOSPHOTRANSFERASE SUBUNITS ALPHA_BETA"/>
    <property type="match status" value="1"/>
</dbReference>
<dbReference type="PANTHER" id="PTHR24045">
    <property type="match status" value="1"/>
</dbReference>
<name>A0A2T2Y491_9ENTR</name>
<evidence type="ECO:0000256" key="3">
    <source>
        <dbReference type="ARBA" id="ARBA00023169"/>
    </source>
</evidence>
<keyword evidence="2" id="KW-0808">Transferase</keyword>
<keyword evidence="6" id="KW-1185">Reference proteome</keyword>
<sequence>MNLKINRKVRKFISHPGLYVRDALINKFPLVLNQCDVQSLTENIIYDTEFNINKGFSPSCNIDVVYTWVSLNDSSWVEKKNSYISNVGDLELYATEDSRYTDHNELYFSILSVNKYLPWVNNIYVVTDEQIPELPALFLNKVKIIDHKEIIPTEFLPTFNSHVIEAYLHKIPGLSDDFIYFNDDFFVAREMDSSHFFRSNGHASLFASAKSIISMNDIGRRTATLSACNNVNELFKRKLNVKYDRAITHTYVPLKKNIITLHLNYLVIG</sequence>
<dbReference type="InterPro" id="IPR021520">
    <property type="entry name" value="Stealth_CR2"/>
</dbReference>
<dbReference type="RefSeq" id="WP_106925234.1">
    <property type="nucleotide sequence ID" value="NZ_CABMMU010000004.1"/>
</dbReference>
<comment type="similarity">
    <text evidence="1">Belongs to the stealth family.</text>
</comment>
<gene>
    <name evidence="5" type="ORF">C8256_06845</name>
</gene>
<organism evidence="5 6">
    <name type="scientific">Kluyvera genomosp. 2</name>
    <dbReference type="NCBI Taxonomy" id="2774054"/>
    <lineage>
        <taxon>Bacteria</taxon>
        <taxon>Pseudomonadati</taxon>
        <taxon>Pseudomonadota</taxon>
        <taxon>Gammaproteobacteria</taxon>
        <taxon>Enterobacterales</taxon>
        <taxon>Enterobacteriaceae</taxon>
        <taxon>Kluyvera</taxon>
    </lineage>
</organism>
<dbReference type="GO" id="GO:0016772">
    <property type="term" value="F:transferase activity, transferring phosphorus-containing groups"/>
    <property type="evidence" value="ECO:0007669"/>
    <property type="project" value="InterPro"/>
</dbReference>
<dbReference type="InterPro" id="IPR047141">
    <property type="entry name" value="Stealth"/>
</dbReference>
<comment type="caution">
    <text evidence="5">The sequence shown here is derived from an EMBL/GenBank/DDBJ whole genome shotgun (WGS) entry which is preliminary data.</text>
</comment>
<evidence type="ECO:0000313" key="5">
    <source>
        <dbReference type="EMBL" id="PSR47359.1"/>
    </source>
</evidence>
<feature type="domain" description="Stealth protein CR2 conserved region 2" evidence="4">
    <location>
        <begin position="99"/>
        <end position="202"/>
    </location>
</feature>
<dbReference type="Pfam" id="PF11380">
    <property type="entry name" value="Stealth_CR2"/>
    <property type="match status" value="1"/>
</dbReference>
<evidence type="ECO:0000259" key="4">
    <source>
        <dbReference type="Pfam" id="PF11380"/>
    </source>
</evidence>
<dbReference type="AlphaFoldDB" id="A0A2T2Y491"/>
<keyword evidence="3" id="KW-0270">Exopolysaccharide synthesis</keyword>
<proteinExistence type="inferred from homology"/>
<dbReference type="EMBL" id="PYHO01000004">
    <property type="protein sequence ID" value="PSR47359.1"/>
    <property type="molecule type" value="Genomic_DNA"/>
</dbReference>